<dbReference type="InterPro" id="IPR029058">
    <property type="entry name" value="AB_hydrolase_fold"/>
</dbReference>
<proteinExistence type="predicted"/>
<evidence type="ECO:0000313" key="2">
    <source>
        <dbReference type="Proteomes" id="UP000033452"/>
    </source>
</evidence>
<evidence type="ECO:0000313" key="1">
    <source>
        <dbReference type="EMBL" id="KJZ05070.1"/>
    </source>
</evidence>
<dbReference type="Gene3D" id="3.40.50.1820">
    <property type="entry name" value="alpha/beta hydrolase"/>
    <property type="match status" value="1"/>
</dbReference>
<protein>
    <submittedName>
        <fullName evidence="1">Uncharacterized protein</fullName>
    </submittedName>
</protein>
<organism evidence="1 2">
    <name type="scientific">Pseudoalteromonas rubra</name>
    <dbReference type="NCBI Taxonomy" id="43658"/>
    <lineage>
        <taxon>Bacteria</taxon>
        <taxon>Pseudomonadati</taxon>
        <taxon>Pseudomonadota</taxon>
        <taxon>Gammaproteobacteria</taxon>
        <taxon>Alteromonadales</taxon>
        <taxon>Pseudoalteromonadaceae</taxon>
        <taxon>Pseudoalteromonas</taxon>
    </lineage>
</organism>
<accession>A0A0F4QCN2</accession>
<sequence>MLDSTPQTTKQDTTFVQSYGIHTGFVPRSQLIKKNWMLAGDDYAKLQGHWHDNALTAIYGNYFVVEKINGVEVSDAQALATLEELSRVTLAQQFGPQYSNNISFFASDRSVGWEYPILTPAQAKEISTSLDVIAYNKVLRYAFASAYAYSLEPGGTFAYNDDPLYQKLMLTNGKLEIIDTLLNVDGVYAFAVKVPAIASEGLEEEVIIAYKGTNPFNTGDLYEDFKLFFANLAETDIAWQRTAFEFCQRILEQYPANQASVAPGYQVPEASTSHNVVLTGHSLGGYTAVDSGVRTGIQTRVFASPGTKIIDAYARYFANTMRLRNVINFRTDYDPISSSALRHDENEVEFPAFPGNNLFVNHSLENMIKERLIPLYHNWQDPTARPSQLFITPDASTGAGLKSRTNVWGSTTKGD</sequence>
<comment type="caution">
    <text evidence="1">The sequence shown here is derived from an EMBL/GenBank/DDBJ whole genome shotgun (WGS) entry which is preliminary data.</text>
</comment>
<gene>
    <name evidence="1" type="ORF">TW77_23155</name>
</gene>
<reference evidence="1 2" key="1">
    <citation type="journal article" date="2015" name="BMC Genomics">
        <title>Genome mining reveals unlocked bioactive potential of marine Gram-negative bacteria.</title>
        <authorList>
            <person name="Machado H."/>
            <person name="Sonnenschein E.C."/>
            <person name="Melchiorsen J."/>
            <person name="Gram L."/>
        </authorList>
    </citation>
    <scope>NUCLEOTIDE SEQUENCE [LARGE SCALE GENOMIC DNA]</scope>
    <source>
        <strain evidence="1 2">S2471</strain>
    </source>
</reference>
<keyword evidence="2" id="KW-1185">Reference proteome</keyword>
<dbReference type="SUPFAM" id="SSF53474">
    <property type="entry name" value="alpha/beta-Hydrolases"/>
    <property type="match status" value="1"/>
</dbReference>
<name>A0A0F4QCN2_9GAMM</name>
<dbReference type="EMBL" id="JXYA01000080">
    <property type="protein sequence ID" value="KJZ05070.1"/>
    <property type="molecule type" value="Genomic_DNA"/>
</dbReference>
<dbReference type="AlphaFoldDB" id="A0A0F4QCN2"/>
<dbReference type="Proteomes" id="UP000033452">
    <property type="component" value="Unassembled WGS sequence"/>
</dbReference>
<dbReference type="PATRIC" id="fig|43658.5.peg.4899"/>